<feature type="compositionally biased region" description="Low complexity" evidence="1">
    <location>
        <begin position="52"/>
        <end position="84"/>
    </location>
</feature>
<reference evidence="3" key="1">
    <citation type="submission" date="2017-02" db="UniProtKB">
        <authorList>
            <consortium name="WormBaseParasite"/>
        </authorList>
    </citation>
    <scope>IDENTIFICATION</scope>
</reference>
<feature type="region of interest" description="Disordered" evidence="1">
    <location>
        <begin position="26"/>
        <end position="133"/>
    </location>
</feature>
<keyword evidence="2" id="KW-1185">Reference proteome</keyword>
<feature type="region of interest" description="Disordered" evidence="1">
    <location>
        <begin position="635"/>
        <end position="667"/>
    </location>
</feature>
<organism evidence="2 3">
    <name type="scientific">Parastrongyloides trichosuri</name>
    <name type="common">Possum-specific nematode worm</name>
    <dbReference type="NCBI Taxonomy" id="131310"/>
    <lineage>
        <taxon>Eukaryota</taxon>
        <taxon>Metazoa</taxon>
        <taxon>Ecdysozoa</taxon>
        <taxon>Nematoda</taxon>
        <taxon>Chromadorea</taxon>
        <taxon>Rhabditida</taxon>
        <taxon>Tylenchina</taxon>
        <taxon>Panagrolaimomorpha</taxon>
        <taxon>Strongyloidoidea</taxon>
        <taxon>Strongyloididae</taxon>
        <taxon>Parastrongyloides</taxon>
    </lineage>
</organism>
<sequence>MYDGATGRNTDTNDVCAGADRGADAVRAAGLQRHEREPTARGQRAEPCPGLAQRPQRSPAAQSASSCGGQSAAGAAGAFQRAGGTAAGGRCVPGRDPARVRKSRNPEPASGGAVTHRAGQPAPPRHRSAAVRGRRLVGTCGAPLLQLRDHATHQHFGGGGAGGDADTLDTVEPAALHVFCTVDQVGRGGHALGQLTQAIGVGAVRAAHHQYHVALVSQLLDRILAVLGGVADVVLARPANAGEARAQRIDDAAGVVHRQGGLGHEGQAFGVTNLQVGDIFFVFDQVDRTAIAGVVLAHGAFDLGVPFVADQDAFLAIATVLGHLDVHLGHQRAGRVEDLEAAPRRFLAHGLGNAVGTEDDDDVIGHLVELFDEDRPARAQVFDHELVVHHFVTHIDRRAEHLEGAIDDFDRPVHAGAEAAWGLDCEDFHLEVQGLAGQRVVEVDGHLRVIERLHHAGQLGVGRVVENHQQALGQLHVLELRAGNDLHVLRVRLTEGVLRCHADGALVAGLEAEDSGFEARQQVAVADLEHRRSLLEGAVDSITVFQVQREVQVMDGFSGLFALEHIQRQHHGAHADGAVGQVEGREVPAVLPVHEDEVDHVAEHDAVVQVAQRTAQHQGQRNGQPGIVAAQALEPHHQHRTNHQGDQGEQPALPAGAVGQEAEGRTGVVGQSPAEVVGDDHDLLVQAQRTFEVVLAGLVQDQYQQAHPQPGEAPEAPHVGLEAGHFGDHGIGRGFDERRHAGCRGDQHEPQFVAQLVQVGAQGLIGEQGDFGLQVAADGLGRTLVLQLLVDRSLDGHHAVPVGAVQLDAFWQLGQALVPGVEHDRLVALARQVLPQLVGGERQDRCDPAHQRFADVVQRGLARAARDTVGAGGVLAVLDDVEVETAQLLHAEVVDLGVDVPEAVLAVVLFQLALQQQGTVDRPAVQRQHVVGRQQVAGRVEAGQVGEQEARGVADAPVGVGTALQDLVGNRHLAGVVGGRYPQAHDVGTQGVVDLLRLDGVAQRLGHLAAVLVHGEAVGQQLAVRRMAVDGAAGEQRGVEPAAVLVGTFQVQVGARAAFVADVVRATQHVPVGGTGVEPHVQGVGDLVVLAGFVTEQFGGVHLEPGFDALELDALGHLLHQFDGARVQFTGLLVQEERDRHTPVALTRDAPVRAVGDHRMQARLAPGRHELGFFDGVEGALAQGFAAVRLLVHAHEPLRGGAVDQRGLVAPAVHVAVADGVGEHQRADFGELVDDVRVGFPDELATEEFQRVDVHAVALHRGEDVVVDHAVALAGHEVVFTVGRGRVDHAGAGAQLDVLGQVDRRQAIVQRVTEVDQLQCRARRGGDHRTFQRVALEAGFDQLFGQHQQLVADVHQGIAELGVHVQRLVGGDGPRGGGPDHDGGGLGQRRQAEGLGQPRFVGHVEGHVDGLGLLVGVFDLGFGQGRTAIEAPVHGLEALEHETVLDHFGQGADFAGFVGEVHGLVGVVPVTQHAQADEFLLLPFDLLGRVGTAQLAGLVRGEVLAVGHFDLVLDRQAMAVPTRHVRRIVAGQGLGPRDHVLENLVERVTDVDLAVGVGRAVVQHELRTILANFAQLLVQANAVPALQDLRFALWQAGLHREGGVRKV</sequence>
<protein>
    <submittedName>
        <fullName evidence="3">NAD-specific glutamate dehydrogenase</fullName>
    </submittedName>
</protein>
<dbReference type="WBParaSite" id="PTRK_0001711200.1">
    <property type="protein sequence ID" value="PTRK_0001711200.1"/>
    <property type="gene ID" value="PTRK_0001711200"/>
</dbReference>
<dbReference type="Proteomes" id="UP000038045">
    <property type="component" value="Unplaced"/>
</dbReference>
<feature type="region of interest" description="Disordered" evidence="1">
    <location>
        <begin position="1"/>
        <end position="20"/>
    </location>
</feature>
<proteinExistence type="predicted"/>
<evidence type="ECO:0000313" key="2">
    <source>
        <dbReference type="Proteomes" id="UP000038045"/>
    </source>
</evidence>
<evidence type="ECO:0000256" key="1">
    <source>
        <dbReference type="SAM" id="MobiDB-lite"/>
    </source>
</evidence>
<feature type="region of interest" description="Disordered" evidence="1">
    <location>
        <begin position="1369"/>
        <end position="1391"/>
    </location>
</feature>
<evidence type="ECO:0000313" key="3">
    <source>
        <dbReference type="WBParaSite" id="PTRK_0001711200.1"/>
    </source>
</evidence>
<accession>A0A0N5A5U6</accession>
<feature type="compositionally biased region" description="Basic residues" evidence="1">
    <location>
        <begin position="124"/>
        <end position="133"/>
    </location>
</feature>
<dbReference type="AntiFam" id="ANF00157">
    <property type="entry name" value="Shadow ORF (opposite ileS)"/>
</dbReference>
<name>A0A0N5A5U6_PARTI</name>